<evidence type="ECO:0000256" key="1">
    <source>
        <dbReference type="SAM" id="MobiDB-lite"/>
    </source>
</evidence>
<reference evidence="4" key="2">
    <citation type="submission" date="2019-12" db="UniProtKB">
        <authorList>
            <consortium name="WormBaseParasite"/>
        </authorList>
    </citation>
    <scope>IDENTIFICATION</scope>
</reference>
<dbReference type="AlphaFoldDB" id="A0A5S6QKT6"/>
<evidence type="ECO:0000313" key="3">
    <source>
        <dbReference type="Proteomes" id="UP000046395"/>
    </source>
</evidence>
<dbReference type="Proteomes" id="UP000046395">
    <property type="component" value="Unassembled WGS sequence"/>
</dbReference>
<organism evidence="3 4">
    <name type="scientific">Trichuris muris</name>
    <name type="common">Mouse whipworm</name>
    <dbReference type="NCBI Taxonomy" id="70415"/>
    <lineage>
        <taxon>Eukaryota</taxon>
        <taxon>Metazoa</taxon>
        <taxon>Ecdysozoa</taxon>
        <taxon>Nematoda</taxon>
        <taxon>Enoplea</taxon>
        <taxon>Dorylaimia</taxon>
        <taxon>Trichinellida</taxon>
        <taxon>Trichuridae</taxon>
        <taxon>Trichuris</taxon>
    </lineage>
</organism>
<dbReference type="WBParaSite" id="TMUE_2000007813.1">
    <property type="protein sequence ID" value="TMUE_2000007813.1"/>
    <property type="gene ID" value="WBGene00292692"/>
</dbReference>
<evidence type="ECO:0000259" key="2">
    <source>
        <dbReference type="PROSITE" id="PS50106"/>
    </source>
</evidence>
<dbReference type="PROSITE" id="PS50106">
    <property type="entry name" value="PDZ"/>
    <property type="match status" value="1"/>
</dbReference>
<feature type="compositionally biased region" description="Polar residues" evidence="1">
    <location>
        <begin position="86"/>
        <end position="100"/>
    </location>
</feature>
<dbReference type="WBParaSite" id="TMUE_2000007813.2">
    <property type="protein sequence ID" value="TMUE_2000007813.2"/>
    <property type="gene ID" value="WBGene00292692"/>
</dbReference>
<dbReference type="SUPFAM" id="SSF50156">
    <property type="entry name" value="PDZ domain-like"/>
    <property type="match status" value="1"/>
</dbReference>
<reference evidence="3" key="1">
    <citation type="submission" date="2014-03" db="EMBL/GenBank/DDBJ databases">
        <title>The whipworm genome and dual-species transcriptomics of an intimate host-pathogen interaction.</title>
        <authorList>
            <person name="Foth B.J."/>
            <person name="Tsai I.J."/>
            <person name="Reid A.J."/>
            <person name="Bancroft A.J."/>
            <person name="Nichol S."/>
            <person name="Tracey A."/>
            <person name="Holroyd N."/>
            <person name="Cotton J.A."/>
            <person name="Stanley E.J."/>
            <person name="Zarowiecki M."/>
            <person name="Liu J.Z."/>
            <person name="Huckvale T."/>
            <person name="Cooper P.J."/>
            <person name="Grencis R.K."/>
            <person name="Berriman M."/>
        </authorList>
    </citation>
    <scope>NUCLEOTIDE SEQUENCE [LARGE SCALE GENOMIC DNA]</scope>
    <source>
        <strain evidence="3">Edinburgh</strain>
    </source>
</reference>
<protein>
    <submittedName>
        <fullName evidence="4 5">PDZ domain-containing protein</fullName>
    </submittedName>
</protein>
<dbReference type="SMART" id="SM00228">
    <property type="entry name" value="PDZ"/>
    <property type="match status" value="1"/>
</dbReference>
<sequence length="147" mass="16322">MSKMHELTLKRNVKTESEFGFRLMEWFSPAFVSTFVYDVTVDGSAERSGMTTGDQVVSVDGCWVRSADEVRALLEGKSEARIVVERSQTGDSSQPHISGTRSEKPKESTAADSQSEVSGTVLERFPESHWLLKMLGRASYQDQIGVL</sequence>
<dbReference type="InterPro" id="IPR041489">
    <property type="entry name" value="PDZ_6"/>
</dbReference>
<dbReference type="Pfam" id="PF17820">
    <property type="entry name" value="PDZ_6"/>
    <property type="match status" value="1"/>
</dbReference>
<proteinExistence type="predicted"/>
<evidence type="ECO:0000313" key="5">
    <source>
        <dbReference type="WBParaSite" id="TMUE_2000007813.2"/>
    </source>
</evidence>
<feature type="domain" description="PDZ" evidence="2">
    <location>
        <begin position="6"/>
        <end position="88"/>
    </location>
</feature>
<dbReference type="InterPro" id="IPR001478">
    <property type="entry name" value="PDZ"/>
</dbReference>
<accession>A0A5S6QKT6</accession>
<dbReference type="InterPro" id="IPR036034">
    <property type="entry name" value="PDZ_sf"/>
</dbReference>
<name>A0A5S6QKT6_TRIMR</name>
<feature type="region of interest" description="Disordered" evidence="1">
    <location>
        <begin position="84"/>
        <end position="118"/>
    </location>
</feature>
<dbReference type="Gene3D" id="2.30.42.10">
    <property type="match status" value="1"/>
</dbReference>
<dbReference type="STRING" id="70415.A0A5S6QKT6"/>
<evidence type="ECO:0000313" key="4">
    <source>
        <dbReference type="WBParaSite" id="TMUE_2000007813.1"/>
    </source>
</evidence>
<keyword evidence="3" id="KW-1185">Reference proteome</keyword>